<dbReference type="RefSeq" id="WP_090112579.1">
    <property type="nucleotide sequence ID" value="NZ_FNAT01000004.1"/>
</dbReference>
<dbReference type="OrthoDB" id="8906692at2"/>
<dbReference type="InterPro" id="IPR036388">
    <property type="entry name" value="WH-like_DNA-bd_sf"/>
</dbReference>
<dbReference type="SUPFAM" id="SSF46785">
    <property type="entry name" value="Winged helix' DNA-binding domain"/>
    <property type="match status" value="1"/>
</dbReference>
<dbReference type="InterPro" id="IPR039422">
    <property type="entry name" value="MarR/SlyA-like"/>
</dbReference>
<dbReference type="GO" id="GO:0003700">
    <property type="term" value="F:DNA-binding transcription factor activity"/>
    <property type="evidence" value="ECO:0007669"/>
    <property type="project" value="InterPro"/>
</dbReference>
<dbReference type="STRING" id="521013.SAMN04488567_2578"/>
<feature type="domain" description="HTH marR-type" evidence="1">
    <location>
        <begin position="1"/>
        <end position="142"/>
    </location>
</feature>
<evidence type="ECO:0000313" key="3">
    <source>
        <dbReference type="Proteomes" id="UP000198922"/>
    </source>
</evidence>
<sequence length="144" mass="16342">MAQPDFDLRDFTPYLLAVAGEVASLEFAAVYKARYGMTRSEWRVLFHLGRYGPMTATEIGARARLHKTKISRAVRALELKRFVSRETLEEDRRSERLALRAPGRAAYADLGTAAAAFEARLEARLGAEEARDLRRMLRRLADLD</sequence>
<dbReference type="InterPro" id="IPR000835">
    <property type="entry name" value="HTH_MarR-typ"/>
</dbReference>
<name>A0A1G7FUM2_9RHOB</name>
<dbReference type="Pfam" id="PF12802">
    <property type="entry name" value="MarR_2"/>
    <property type="match status" value="1"/>
</dbReference>
<proteinExistence type="predicted"/>
<evidence type="ECO:0000259" key="1">
    <source>
        <dbReference type="PROSITE" id="PS50995"/>
    </source>
</evidence>
<reference evidence="3" key="1">
    <citation type="submission" date="2016-10" db="EMBL/GenBank/DDBJ databases">
        <authorList>
            <person name="Varghese N."/>
            <person name="Submissions S."/>
        </authorList>
    </citation>
    <scope>NUCLEOTIDE SEQUENCE [LARGE SCALE GENOMIC DNA]</scope>
    <source>
        <strain evidence="3">DSM 21424</strain>
    </source>
</reference>
<dbReference type="SMART" id="SM00347">
    <property type="entry name" value="HTH_MARR"/>
    <property type="match status" value="1"/>
</dbReference>
<dbReference type="GO" id="GO:0003677">
    <property type="term" value="F:DNA binding"/>
    <property type="evidence" value="ECO:0007669"/>
    <property type="project" value="UniProtKB-KW"/>
</dbReference>
<evidence type="ECO:0000313" key="2">
    <source>
        <dbReference type="EMBL" id="SDE79567.1"/>
    </source>
</evidence>
<accession>A0A1G7FUM2</accession>
<dbReference type="Gene3D" id="1.10.10.10">
    <property type="entry name" value="Winged helix-like DNA-binding domain superfamily/Winged helix DNA-binding domain"/>
    <property type="match status" value="1"/>
</dbReference>
<keyword evidence="3" id="KW-1185">Reference proteome</keyword>
<gene>
    <name evidence="2" type="ORF">SAMN04488567_2578</name>
</gene>
<dbReference type="InterPro" id="IPR036390">
    <property type="entry name" value="WH_DNA-bd_sf"/>
</dbReference>
<dbReference type="PANTHER" id="PTHR33164">
    <property type="entry name" value="TRANSCRIPTIONAL REGULATOR, MARR FAMILY"/>
    <property type="match status" value="1"/>
</dbReference>
<dbReference type="AlphaFoldDB" id="A0A1G7FUM2"/>
<dbReference type="PANTHER" id="PTHR33164:SF57">
    <property type="entry name" value="MARR-FAMILY TRANSCRIPTIONAL REGULATOR"/>
    <property type="match status" value="1"/>
</dbReference>
<keyword evidence="2" id="KW-0238">DNA-binding</keyword>
<dbReference type="Proteomes" id="UP000198922">
    <property type="component" value="Unassembled WGS sequence"/>
</dbReference>
<dbReference type="PRINTS" id="PR00598">
    <property type="entry name" value="HTHMARR"/>
</dbReference>
<organism evidence="2 3">
    <name type="scientific">Limimaricola pyoseonensis</name>
    <dbReference type="NCBI Taxonomy" id="521013"/>
    <lineage>
        <taxon>Bacteria</taxon>
        <taxon>Pseudomonadati</taxon>
        <taxon>Pseudomonadota</taxon>
        <taxon>Alphaproteobacteria</taxon>
        <taxon>Rhodobacterales</taxon>
        <taxon>Paracoccaceae</taxon>
        <taxon>Limimaricola</taxon>
    </lineage>
</organism>
<dbReference type="EMBL" id="FNAT01000004">
    <property type="protein sequence ID" value="SDE79567.1"/>
    <property type="molecule type" value="Genomic_DNA"/>
</dbReference>
<protein>
    <submittedName>
        <fullName evidence="2">DNA-binding transcriptional regulator, MarR family</fullName>
    </submittedName>
</protein>
<dbReference type="GO" id="GO:0006950">
    <property type="term" value="P:response to stress"/>
    <property type="evidence" value="ECO:0007669"/>
    <property type="project" value="TreeGrafter"/>
</dbReference>
<dbReference type="PROSITE" id="PS50995">
    <property type="entry name" value="HTH_MARR_2"/>
    <property type="match status" value="1"/>
</dbReference>